<gene>
    <name evidence="9" type="ORF">DW070_12910</name>
</gene>
<evidence type="ECO:0000256" key="7">
    <source>
        <dbReference type="PIRSR" id="PIRSR001123-1"/>
    </source>
</evidence>
<dbReference type="Proteomes" id="UP000260773">
    <property type="component" value="Unassembled WGS sequence"/>
</dbReference>
<dbReference type="PANTHER" id="PTHR32481">
    <property type="entry name" value="AMINOPEPTIDASE"/>
    <property type="match status" value="1"/>
</dbReference>
<evidence type="ECO:0000256" key="1">
    <source>
        <dbReference type="ARBA" id="ARBA00006272"/>
    </source>
</evidence>
<dbReference type="InterPro" id="IPR051464">
    <property type="entry name" value="Peptidase_M42_aminopept"/>
</dbReference>
<feature type="active site" description="Proton acceptor" evidence="7">
    <location>
        <position position="219"/>
    </location>
</feature>
<dbReference type="GO" id="GO:0006508">
    <property type="term" value="P:proteolysis"/>
    <property type="evidence" value="ECO:0007669"/>
    <property type="project" value="UniProtKB-KW"/>
</dbReference>
<reference evidence="9 10" key="1">
    <citation type="submission" date="2018-08" db="EMBL/GenBank/DDBJ databases">
        <title>A genome reference for cultivated species of the human gut microbiota.</title>
        <authorList>
            <person name="Zou Y."/>
            <person name="Xue W."/>
            <person name="Luo G."/>
        </authorList>
    </citation>
    <scope>NUCLEOTIDE SEQUENCE [LARGE SCALE GENOMIC DNA]</scope>
    <source>
        <strain evidence="9 10">AF45-17</strain>
    </source>
</reference>
<dbReference type="PIRSF" id="PIRSF001123">
    <property type="entry name" value="PepA_GA"/>
    <property type="match status" value="1"/>
</dbReference>
<evidence type="ECO:0000256" key="8">
    <source>
        <dbReference type="PIRSR" id="PIRSR001123-2"/>
    </source>
</evidence>
<feature type="binding site" evidence="8">
    <location>
        <position position="185"/>
    </location>
    <ligand>
        <name>Zn(2+)</name>
        <dbReference type="ChEBI" id="CHEBI:29105"/>
        <label>2</label>
    </ligand>
</feature>
<feature type="binding site" evidence="8">
    <location>
        <position position="239"/>
    </location>
    <ligand>
        <name>Zn(2+)</name>
        <dbReference type="ChEBI" id="CHEBI:29105"/>
        <label>1</label>
    </ligand>
</feature>
<dbReference type="PANTHER" id="PTHR32481:SF7">
    <property type="entry name" value="AMINOPEPTIDASE YHFE-RELATED"/>
    <property type="match status" value="1"/>
</dbReference>
<organism evidence="9 10">
    <name type="scientific">Coprococcus catus</name>
    <dbReference type="NCBI Taxonomy" id="116085"/>
    <lineage>
        <taxon>Bacteria</taxon>
        <taxon>Bacillati</taxon>
        <taxon>Bacillota</taxon>
        <taxon>Clostridia</taxon>
        <taxon>Lachnospirales</taxon>
        <taxon>Lachnospiraceae</taxon>
        <taxon>Coprococcus</taxon>
    </lineage>
</organism>
<keyword evidence="2" id="KW-0031">Aminopeptidase</keyword>
<keyword evidence="3" id="KW-0645">Protease</keyword>
<feature type="binding site" evidence="8">
    <location>
        <position position="68"/>
    </location>
    <ligand>
        <name>Zn(2+)</name>
        <dbReference type="ChEBI" id="CHEBI:29105"/>
        <label>1</label>
    </ligand>
</feature>
<protein>
    <submittedName>
        <fullName evidence="9">Peptidase M42</fullName>
    </submittedName>
</protein>
<dbReference type="Gene3D" id="2.40.30.40">
    <property type="entry name" value="Peptidase M42, domain 2"/>
    <property type="match status" value="1"/>
</dbReference>
<feature type="binding site" evidence="8">
    <location>
        <position position="185"/>
    </location>
    <ligand>
        <name>Zn(2+)</name>
        <dbReference type="ChEBI" id="CHEBI:29105"/>
        <label>1</label>
    </ligand>
</feature>
<dbReference type="Pfam" id="PF05343">
    <property type="entry name" value="Peptidase_M42"/>
    <property type="match status" value="1"/>
</dbReference>
<dbReference type="GO" id="GO:0046872">
    <property type="term" value="F:metal ion binding"/>
    <property type="evidence" value="ECO:0007669"/>
    <property type="project" value="UniProtKB-UniRule"/>
</dbReference>
<evidence type="ECO:0000313" key="10">
    <source>
        <dbReference type="Proteomes" id="UP000260773"/>
    </source>
</evidence>
<accession>A0A3E2TIX7</accession>
<sequence length="341" mass="37499">MNEIDFILEQLKGLTAIDSPTGFTEYAAEHVMNVYKKMGYAPVQTAKGGIFIDLGGKNEEDAILLTAHMDTLGAMVHTVKSNGRLKLTPLGGLNPNNTEGENCRIYTRSGRIYDGTFQLIDASIHVNGEYNDTKRSFDTMEVVLDEDVYNKEGVEALGIRTGDIVCFDPRTRITDSGYIKSRFLDDKLSVAILMGYANYLQEQDIVPERRIYQHISVFEEVGHGCSYLPAPVSEVLAVDMGCVGEGLNCTERQVSICAKDSHGPYHYATVSALVAAAEEQGIDFAIDIYPHYGSDADAALDAGYDIRHALIGAGVYASHGYERSHIEGVRNTFELLKAYLD</sequence>
<dbReference type="CDD" id="cd05657">
    <property type="entry name" value="M42_glucanase_like"/>
    <property type="match status" value="1"/>
</dbReference>
<evidence type="ECO:0000256" key="3">
    <source>
        <dbReference type="ARBA" id="ARBA00022670"/>
    </source>
</evidence>
<proteinExistence type="inferred from homology"/>
<evidence type="ECO:0000313" key="9">
    <source>
        <dbReference type="EMBL" id="RGB76772.1"/>
    </source>
</evidence>
<feature type="binding site" evidence="8">
    <location>
        <position position="220"/>
    </location>
    <ligand>
        <name>Zn(2+)</name>
        <dbReference type="ChEBI" id="CHEBI:29105"/>
        <label>2</label>
    </ligand>
</feature>
<evidence type="ECO:0000256" key="2">
    <source>
        <dbReference type="ARBA" id="ARBA00022438"/>
    </source>
</evidence>
<comment type="caution">
    <text evidence="9">The sequence shown here is derived from an EMBL/GenBank/DDBJ whole genome shotgun (WGS) entry which is preliminary data.</text>
</comment>
<dbReference type="SUPFAM" id="SSF53187">
    <property type="entry name" value="Zn-dependent exopeptidases"/>
    <property type="match status" value="1"/>
</dbReference>
<evidence type="ECO:0000256" key="4">
    <source>
        <dbReference type="ARBA" id="ARBA00022723"/>
    </source>
</evidence>
<dbReference type="GO" id="GO:0004177">
    <property type="term" value="F:aminopeptidase activity"/>
    <property type="evidence" value="ECO:0007669"/>
    <property type="project" value="UniProtKB-UniRule"/>
</dbReference>
<evidence type="ECO:0000256" key="6">
    <source>
        <dbReference type="PIRNR" id="PIRNR001123"/>
    </source>
</evidence>
<dbReference type="EMBL" id="QVEP01000038">
    <property type="protein sequence ID" value="RGB76772.1"/>
    <property type="molecule type" value="Genomic_DNA"/>
</dbReference>
<comment type="cofactor">
    <cofactor evidence="8">
        <name>a divalent metal cation</name>
        <dbReference type="ChEBI" id="CHEBI:60240"/>
    </cofactor>
    <text evidence="8">Binds 2 divalent metal cations per subunit.</text>
</comment>
<keyword evidence="4 8" id="KW-0479">Metal-binding</keyword>
<keyword evidence="5" id="KW-0378">Hydrolase</keyword>
<comment type="similarity">
    <text evidence="1 6">Belongs to the peptidase M42 family.</text>
</comment>
<name>A0A3E2TIX7_9FIRM</name>
<dbReference type="InterPro" id="IPR008007">
    <property type="entry name" value="Peptidase_M42"/>
</dbReference>
<dbReference type="InterPro" id="IPR023367">
    <property type="entry name" value="Peptidase_M42_dom2"/>
</dbReference>
<evidence type="ECO:0000256" key="5">
    <source>
        <dbReference type="ARBA" id="ARBA00022801"/>
    </source>
</evidence>
<dbReference type="Gene3D" id="3.40.630.10">
    <property type="entry name" value="Zn peptidases"/>
    <property type="match status" value="1"/>
</dbReference>
<dbReference type="AlphaFoldDB" id="A0A3E2TIX7"/>
<dbReference type="SUPFAM" id="SSF101821">
    <property type="entry name" value="Aminopeptidase/glucanase lid domain"/>
    <property type="match status" value="1"/>
</dbReference>
<dbReference type="RefSeq" id="WP_015512743.1">
    <property type="nucleotide sequence ID" value="NZ_JAJCNA010000016.1"/>
</dbReference>